<dbReference type="InterPro" id="IPR012337">
    <property type="entry name" value="RNaseH-like_sf"/>
</dbReference>
<dbReference type="Gene3D" id="3.30.420.10">
    <property type="entry name" value="Ribonuclease H-like superfamily/Ribonuclease H"/>
    <property type="match status" value="1"/>
</dbReference>
<gene>
    <name evidence="2" type="ORF">NTJ_11306</name>
</gene>
<evidence type="ECO:0000313" key="2">
    <source>
        <dbReference type="EMBL" id="BES98491.1"/>
    </source>
</evidence>
<dbReference type="Proteomes" id="UP001307889">
    <property type="component" value="Chromosome 9"/>
</dbReference>
<protein>
    <recommendedName>
        <fullName evidence="1">Integrase catalytic domain-containing protein</fullName>
    </recommendedName>
</protein>
<reference evidence="2 3" key="1">
    <citation type="submission" date="2023-09" db="EMBL/GenBank/DDBJ databases">
        <title>Nesidiocoris tenuis whole genome shotgun sequence.</title>
        <authorList>
            <person name="Shibata T."/>
            <person name="Shimoda M."/>
            <person name="Kobayashi T."/>
            <person name="Uehara T."/>
        </authorList>
    </citation>
    <scope>NUCLEOTIDE SEQUENCE [LARGE SCALE GENOMIC DNA]</scope>
    <source>
        <strain evidence="2 3">Japan</strain>
    </source>
</reference>
<dbReference type="PANTHER" id="PTHR37984:SF9">
    <property type="entry name" value="INTEGRASE CATALYTIC DOMAIN-CONTAINING PROTEIN"/>
    <property type="match status" value="1"/>
</dbReference>
<proteinExistence type="predicted"/>
<dbReference type="InterPro" id="IPR036397">
    <property type="entry name" value="RNaseH_sf"/>
</dbReference>
<accession>A0ABN7B5Q4</accession>
<dbReference type="SUPFAM" id="SSF53098">
    <property type="entry name" value="Ribonuclease H-like"/>
    <property type="match status" value="1"/>
</dbReference>
<feature type="domain" description="Integrase catalytic" evidence="1">
    <location>
        <begin position="1"/>
        <end position="121"/>
    </location>
</feature>
<dbReference type="EMBL" id="AP028917">
    <property type="protein sequence ID" value="BES98491.1"/>
    <property type="molecule type" value="Genomic_DNA"/>
</dbReference>
<organism evidence="2 3">
    <name type="scientific">Nesidiocoris tenuis</name>
    <dbReference type="NCBI Taxonomy" id="355587"/>
    <lineage>
        <taxon>Eukaryota</taxon>
        <taxon>Metazoa</taxon>
        <taxon>Ecdysozoa</taxon>
        <taxon>Arthropoda</taxon>
        <taxon>Hexapoda</taxon>
        <taxon>Insecta</taxon>
        <taxon>Pterygota</taxon>
        <taxon>Neoptera</taxon>
        <taxon>Paraneoptera</taxon>
        <taxon>Hemiptera</taxon>
        <taxon>Heteroptera</taxon>
        <taxon>Panheteroptera</taxon>
        <taxon>Cimicomorpha</taxon>
        <taxon>Miridae</taxon>
        <taxon>Dicyphina</taxon>
        <taxon>Nesidiocoris</taxon>
    </lineage>
</organism>
<dbReference type="PANTHER" id="PTHR37984">
    <property type="entry name" value="PROTEIN CBG26694"/>
    <property type="match status" value="1"/>
</dbReference>
<dbReference type="InterPro" id="IPR050951">
    <property type="entry name" value="Retrovirus_Pol_polyprotein"/>
</dbReference>
<dbReference type="PROSITE" id="PS50994">
    <property type="entry name" value="INTEGRASE"/>
    <property type="match status" value="1"/>
</dbReference>
<name>A0ABN7B5Q4_9HEMI</name>
<evidence type="ECO:0000259" key="1">
    <source>
        <dbReference type="PROSITE" id="PS50994"/>
    </source>
</evidence>
<keyword evidence="3" id="KW-1185">Reference proteome</keyword>
<evidence type="ECO:0000313" key="3">
    <source>
        <dbReference type="Proteomes" id="UP001307889"/>
    </source>
</evidence>
<sequence>MPLEINSGKAWNPRSYPGGLRHTMDLLNRKFHEFAMDYGFQVKTSSPHFSQSNGFIKSEVKNLKSHLLKSEDPFKVLLMLRTTSLANGYSSAELLMGRKLRGLVPQAPGNLMPLQVNLDNLFNFEEMRINAQKRNFNQHHGSRPLLPLEAGKEVFVTDRQQSGIVLKEHEAPRSYLVKPKTECIGAIEGHCSHTLHQRLLTNILVALA</sequence>
<dbReference type="InterPro" id="IPR001584">
    <property type="entry name" value="Integrase_cat-core"/>
</dbReference>